<name>A0A8K0J5K7_9HYPO</name>
<evidence type="ECO:0008006" key="3">
    <source>
        <dbReference type="Google" id="ProtNLM"/>
    </source>
</evidence>
<keyword evidence="2" id="KW-1185">Reference proteome</keyword>
<dbReference type="InterPro" id="IPR015797">
    <property type="entry name" value="NUDIX_hydrolase-like_dom_sf"/>
</dbReference>
<protein>
    <recommendedName>
        <fullName evidence="3">Nudix hydrolase domain-containing protein</fullName>
    </recommendedName>
</protein>
<dbReference type="EMBL" id="SRPY01000439">
    <property type="protein sequence ID" value="KAG5923708.1"/>
    <property type="molecule type" value="Genomic_DNA"/>
</dbReference>
<comment type="caution">
    <text evidence="1">The sequence shown here is derived from an EMBL/GenBank/DDBJ whole genome shotgun (WGS) entry which is preliminary data.</text>
</comment>
<evidence type="ECO:0000313" key="2">
    <source>
        <dbReference type="Proteomes" id="UP000811619"/>
    </source>
</evidence>
<dbReference type="Proteomes" id="UP000811619">
    <property type="component" value="Unassembled WGS sequence"/>
</dbReference>
<dbReference type="Gene3D" id="3.90.79.10">
    <property type="entry name" value="Nucleoside Triphosphate Pyrophosphohydrolase"/>
    <property type="match status" value="1"/>
</dbReference>
<dbReference type="AlphaFoldDB" id="A0A8K0J5K7"/>
<dbReference type="SUPFAM" id="SSF55811">
    <property type="entry name" value="Nudix"/>
    <property type="match status" value="1"/>
</dbReference>
<sequence>MSHTAANPAPKKTIRRQLQVCVSAVVVWEGKCLVGFKKPYNWQFPSAWLEWGSSCASTAEKTIKDNIGLDVEAVEDVAKVDAVRVPEGFADTIAEAAKLMPIAARGIEAAIEEYNEVRALYKGDQGHFKEAWKMHSPTLKNLRTMTKGMKTL</sequence>
<organism evidence="1 2">
    <name type="scientific">Claviceps africana</name>
    <dbReference type="NCBI Taxonomy" id="83212"/>
    <lineage>
        <taxon>Eukaryota</taxon>
        <taxon>Fungi</taxon>
        <taxon>Dikarya</taxon>
        <taxon>Ascomycota</taxon>
        <taxon>Pezizomycotina</taxon>
        <taxon>Sordariomycetes</taxon>
        <taxon>Hypocreomycetidae</taxon>
        <taxon>Hypocreales</taxon>
        <taxon>Clavicipitaceae</taxon>
        <taxon>Claviceps</taxon>
    </lineage>
</organism>
<accession>A0A8K0J5K7</accession>
<proteinExistence type="predicted"/>
<evidence type="ECO:0000313" key="1">
    <source>
        <dbReference type="EMBL" id="KAG5923708.1"/>
    </source>
</evidence>
<gene>
    <name evidence="1" type="ORF">E4U42_004860</name>
</gene>
<reference evidence="1" key="1">
    <citation type="journal article" date="2020" name="bioRxiv">
        <title>Whole genome comparisons of ergot fungi reveals the divergence and evolution of species within the genus Claviceps are the result of varying mechanisms driving genome evolution and host range expansion.</title>
        <authorList>
            <person name="Wyka S.A."/>
            <person name="Mondo S.J."/>
            <person name="Liu M."/>
            <person name="Dettman J."/>
            <person name="Nalam V."/>
            <person name="Broders K.D."/>
        </authorList>
    </citation>
    <scope>NUCLEOTIDE SEQUENCE</scope>
    <source>
        <strain evidence="1">CCC 489</strain>
    </source>
</reference>